<feature type="compositionally biased region" description="Low complexity" evidence="1">
    <location>
        <begin position="80"/>
        <end position="97"/>
    </location>
</feature>
<accession>C7J5Q6</accession>
<sequence>MLIRRFSYQDASSLSRYPVPGDVSSSYSLGLFWWANCVSTLTRTLPNLGTMLDELPIPRPMPSQLQNTVTCGTFAFLDDTSAPSSSSSNPAESTYPSDGLGRNQLEAEVEVLTKEQKLQAMAIVIVGQKLDASVKHIIATKPLAS</sequence>
<protein>
    <submittedName>
        <fullName evidence="2">Os08g0255000 protein</fullName>
    </submittedName>
</protein>
<name>C7J5Q6_ORYSJ</name>
<evidence type="ECO:0000256" key="1">
    <source>
        <dbReference type="SAM" id="MobiDB-lite"/>
    </source>
</evidence>
<reference evidence="2 3" key="1">
    <citation type="journal article" date="2005" name="Nature">
        <title>The map-based sequence of the rice genome.</title>
        <authorList>
            <consortium name="International rice genome sequencing project (IRGSP)"/>
            <person name="Matsumoto T."/>
            <person name="Wu J."/>
            <person name="Kanamori H."/>
            <person name="Katayose Y."/>
            <person name="Fujisawa M."/>
            <person name="Namiki N."/>
            <person name="Mizuno H."/>
            <person name="Yamamoto K."/>
            <person name="Antonio B.A."/>
            <person name="Baba T."/>
            <person name="Sakata K."/>
            <person name="Nagamura Y."/>
            <person name="Aoki H."/>
            <person name="Arikawa K."/>
            <person name="Arita K."/>
            <person name="Bito T."/>
            <person name="Chiden Y."/>
            <person name="Fujitsuka N."/>
            <person name="Fukunaka R."/>
            <person name="Hamada M."/>
            <person name="Harada C."/>
            <person name="Hayashi A."/>
            <person name="Hijishita S."/>
            <person name="Honda M."/>
            <person name="Hosokawa S."/>
            <person name="Ichikawa Y."/>
            <person name="Idonuma A."/>
            <person name="Iijima M."/>
            <person name="Ikeda M."/>
            <person name="Ikeno M."/>
            <person name="Ito K."/>
            <person name="Ito S."/>
            <person name="Ito T."/>
            <person name="Ito Y."/>
            <person name="Ito Y."/>
            <person name="Iwabuchi A."/>
            <person name="Kamiya K."/>
            <person name="Karasawa W."/>
            <person name="Kurita K."/>
            <person name="Katagiri S."/>
            <person name="Kikuta A."/>
            <person name="Kobayashi H."/>
            <person name="Kobayashi N."/>
            <person name="Machita K."/>
            <person name="Maehara T."/>
            <person name="Masukawa M."/>
            <person name="Mizubayashi T."/>
            <person name="Mukai Y."/>
            <person name="Nagasaki H."/>
            <person name="Nagata Y."/>
            <person name="Naito S."/>
            <person name="Nakashima M."/>
            <person name="Nakama Y."/>
            <person name="Nakamichi Y."/>
            <person name="Nakamura M."/>
            <person name="Meguro A."/>
            <person name="Negishi M."/>
            <person name="Ohta I."/>
            <person name="Ohta T."/>
            <person name="Okamoto M."/>
            <person name="Ono N."/>
            <person name="Saji S."/>
            <person name="Sakaguchi M."/>
            <person name="Sakai K."/>
            <person name="Shibata M."/>
            <person name="Shimokawa T."/>
            <person name="Song J."/>
            <person name="Takazaki Y."/>
            <person name="Terasawa K."/>
            <person name="Tsugane M."/>
            <person name="Tsuji K."/>
            <person name="Ueda S."/>
            <person name="Waki K."/>
            <person name="Yamagata H."/>
            <person name="Yamamoto M."/>
            <person name="Yamamoto S."/>
            <person name="Yamane H."/>
            <person name="Yoshiki S."/>
            <person name="Yoshihara R."/>
            <person name="Yukawa K."/>
            <person name="Zhong H."/>
            <person name="Yano M."/>
            <person name="Yuan Q."/>
            <person name="Ouyang S."/>
            <person name="Liu J."/>
            <person name="Jones K.M."/>
            <person name="Gansberger K."/>
            <person name="Moffat K."/>
            <person name="Hill J."/>
            <person name="Bera J."/>
            <person name="Fadrosh D."/>
            <person name="Jin S."/>
            <person name="Johri S."/>
            <person name="Kim M."/>
            <person name="Overton L."/>
            <person name="Reardon M."/>
            <person name="Tsitrin T."/>
            <person name="Vuong H."/>
            <person name="Weaver B."/>
            <person name="Ciecko A."/>
            <person name="Tallon L."/>
            <person name="Jackson J."/>
            <person name="Pai G."/>
            <person name="Aken S.V."/>
            <person name="Utterback T."/>
            <person name="Reidmuller S."/>
            <person name="Feldblyum T."/>
            <person name="Hsiao J."/>
            <person name="Zismann V."/>
            <person name="Iobst S."/>
            <person name="de Vazeille A.R."/>
            <person name="Buell C.R."/>
            <person name="Ying K."/>
            <person name="Li Y."/>
            <person name="Lu T."/>
            <person name="Huang Y."/>
            <person name="Zhao Q."/>
            <person name="Feng Q."/>
            <person name="Zhang L."/>
            <person name="Zhu J."/>
            <person name="Weng Q."/>
            <person name="Mu J."/>
            <person name="Lu Y."/>
            <person name="Fan D."/>
            <person name="Liu Y."/>
            <person name="Guan J."/>
            <person name="Zhang Y."/>
            <person name="Yu S."/>
            <person name="Liu X."/>
            <person name="Zhang Y."/>
            <person name="Hong G."/>
            <person name="Han B."/>
            <person name="Choisne N."/>
            <person name="Demange N."/>
            <person name="Orjeda G."/>
            <person name="Samain S."/>
            <person name="Cattolico L."/>
            <person name="Pelletier E."/>
            <person name="Couloux A."/>
            <person name="Segurens B."/>
            <person name="Wincker P."/>
            <person name="D'Hont A."/>
            <person name="Scarpelli C."/>
            <person name="Weissenbach J."/>
            <person name="Salanoubat M."/>
            <person name="Quetier F."/>
            <person name="Yu Y."/>
            <person name="Kim H.R."/>
            <person name="Rambo T."/>
            <person name="Currie J."/>
            <person name="Collura K."/>
            <person name="Luo M."/>
            <person name="Yang T."/>
            <person name="Ammiraju J.S.S."/>
            <person name="Engler F."/>
            <person name="Soderlund C."/>
            <person name="Wing R.A."/>
            <person name="Palmer L.E."/>
            <person name="de la Bastide M."/>
            <person name="Spiegel L."/>
            <person name="Nascimento L."/>
            <person name="Zutavern T."/>
            <person name="O'Shaughnessy A."/>
            <person name="Dike S."/>
            <person name="Dedhia N."/>
            <person name="Preston R."/>
            <person name="Balija V."/>
            <person name="McCombie W.R."/>
            <person name="Chow T."/>
            <person name="Chen H."/>
            <person name="Chung M."/>
            <person name="Chen C."/>
            <person name="Shaw J."/>
            <person name="Wu H."/>
            <person name="Hsiao K."/>
            <person name="Chao Y."/>
            <person name="Chu M."/>
            <person name="Cheng C."/>
            <person name="Hour A."/>
            <person name="Lee P."/>
            <person name="Lin S."/>
            <person name="Lin Y."/>
            <person name="Liou J."/>
            <person name="Liu S."/>
            <person name="Hsing Y."/>
            <person name="Raghuvanshi S."/>
            <person name="Mohanty A."/>
            <person name="Bharti A.K."/>
            <person name="Gaur A."/>
            <person name="Gupta V."/>
            <person name="Kumar D."/>
            <person name="Ravi V."/>
            <person name="Vij S."/>
            <person name="Kapur A."/>
            <person name="Khurana P."/>
            <person name="Khurana P."/>
            <person name="Khurana J.P."/>
            <person name="Tyagi A.K."/>
            <person name="Gaikwad K."/>
            <person name="Singh A."/>
            <person name="Dalal V."/>
            <person name="Srivastava S."/>
            <person name="Dixit A."/>
            <person name="Pal A.K."/>
            <person name="Ghazi I.A."/>
            <person name="Yadav M."/>
            <person name="Pandit A."/>
            <person name="Bhargava A."/>
            <person name="Sureshbabu K."/>
            <person name="Batra K."/>
            <person name="Sharma T.R."/>
            <person name="Mohapatra T."/>
            <person name="Singh N.K."/>
            <person name="Messing J."/>
            <person name="Nelson A.B."/>
            <person name="Fuks G."/>
            <person name="Kavchok S."/>
            <person name="Keizer G."/>
            <person name="Linton E."/>
            <person name="Llaca V."/>
            <person name="Song R."/>
            <person name="Tanyolac B."/>
            <person name="Young S."/>
            <person name="Ho-Il K."/>
            <person name="Hahn J.H."/>
            <person name="Sangsakoo G."/>
            <person name="Vanavichit A."/>
            <person name="de Mattos Luiz.A.T."/>
            <person name="Zimmer P.D."/>
            <person name="Malone G."/>
            <person name="Dellagostin O."/>
            <person name="de Oliveira A.C."/>
            <person name="Bevan M."/>
            <person name="Bancroft I."/>
            <person name="Minx P."/>
            <person name="Cordum H."/>
            <person name="Wilson R."/>
            <person name="Cheng Z."/>
            <person name="Jin W."/>
            <person name="Jiang J."/>
            <person name="Leong S.A."/>
            <person name="Iwama H."/>
            <person name="Gojobori T."/>
            <person name="Itoh T."/>
            <person name="Niimura Y."/>
            <person name="Fujii Y."/>
            <person name="Habara T."/>
            <person name="Sakai H."/>
            <person name="Sato Y."/>
            <person name="Wilson G."/>
            <person name="Kumar K."/>
            <person name="McCouch S."/>
            <person name="Juretic N."/>
            <person name="Hoen D."/>
            <person name="Wright S."/>
            <person name="Bruskiewich R."/>
            <person name="Bureau T."/>
            <person name="Miyao A."/>
            <person name="Hirochika H."/>
            <person name="Nishikawa T."/>
            <person name="Kadowaki K."/>
            <person name="Sugiura M."/>
            <person name="Burr B."/>
            <person name="Sasaki T."/>
        </authorList>
    </citation>
    <scope>NUCLEOTIDE SEQUENCE [LARGE SCALE GENOMIC DNA]</scope>
    <source>
        <strain evidence="3">cv. Nipponbare</strain>
    </source>
</reference>
<evidence type="ECO:0000313" key="3">
    <source>
        <dbReference type="Proteomes" id="UP000000763"/>
    </source>
</evidence>
<dbReference type="Proteomes" id="UP000000763">
    <property type="component" value="Chromosome 8"/>
</dbReference>
<proteinExistence type="predicted"/>
<gene>
    <name evidence="2" type="ordered locus">Os08g0255000</name>
</gene>
<dbReference type="KEGG" id="dosa:Os08g0255000"/>
<reference evidence="3" key="2">
    <citation type="journal article" date="2008" name="Nucleic Acids Res.">
        <title>The rice annotation project database (RAP-DB): 2008 update.</title>
        <authorList>
            <consortium name="The rice annotation project (RAP)"/>
        </authorList>
    </citation>
    <scope>GENOME REANNOTATION</scope>
    <source>
        <strain evidence="3">cv. Nipponbare</strain>
    </source>
</reference>
<evidence type="ECO:0000313" key="2">
    <source>
        <dbReference type="EMBL" id="BAH94205.1"/>
    </source>
</evidence>
<dbReference type="EMBL" id="AP008214">
    <property type="protein sequence ID" value="BAH94205.1"/>
    <property type="molecule type" value="Genomic_DNA"/>
</dbReference>
<dbReference type="AlphaFoldDB" id="C7J5Q6"/>
<feature type="region of interest" description="Disordered" evidence="1">
    <location>
        <begin position="80"/>
        <end position="100"/>
    </location>
</feature>
<organism evidence="2 3">
    <name type="scientific">Oryza sativa subsp. japonica</name>
    <name type="common">Rice</name>
    <dbReference type="NCBI Taxonomy" id="39947"/>
    <lineage>
        <taxon>Eukaryota</taxon>
        <taxon>Viridiplantae</taxon>
        <taxon>Streptophyta</taxon>
        <taxon>Embryophyta</taxon>
        <taxon>Tracheophyta</taxon>
        <taxon>Spermatophyta</taxon>
        <taxon>Magnoliopsida</taxon>
        <taxon>Liliopsida</taxon>
        <taxon>Poales</taxon>
        <taxon>Poaceae</taxon>
        <taxon>BOP clade</taxon>
        <taxon>Oryzoideae</taxon>
        <taxon>Oryzeae</taxon>
        <taxon>Oryzinae</taxon>
        <taxon>Oryza</taxon>
        <taxon>Oryza sativa</taxon>
    </lineage>
</organism>